<evidence type="ECO:0000256" key="2">
    <source>
        <dbReference type="ARBA" id="ARBA00004760"/>
    </source>
</evidence>
<keyword evidence="6 13" id="KW-0378">Hydrolase</keyword>
<dbReference type="Pfam" id="PF05875">
    <property type="entry name" value="Ceramidase"/>
    <property type="match status" value="1"/>
</dbReference>
<comment type="similarity">
    <text evidence="4 13">Belongs to the alkaline ceramidase family.</text>
</comment>
<keyword evidence="9 13" id="KW-0472">Membrane</keyword>
<dbReference type="InterPro" id="IPR008901">
    <property type="entry name" value="ACER"/>
</dbReference>
<feature type="transmembrane region" description="Helical" evidence="13">
    <location>
        <begin position="59"/>
        <end position="78"/>
    </location>
</feature>
<comment type="caution">
    <text evidence="14">The sequence shown here is derived from an EMBL/GenBank/DDBJ whole genome shotgun (WGS) entry which is preliminary data.</text>
</comment>
<dbReference type="PANTHER" id="PTHR46139:SF2">
    <property type="entry name" value="ALKALINE CERAMIDASE 1"/>
    <property type="match status" value="1"/>
</dbReference>
<feature type="transmembrane region" description="Helical" evidence="13">
    <location>
        <begin position="90"/>
        <end position="110"/>
    </location>
</feature>
<dbReference type="EC" id="3.5.1.-" evidence="13"/>
<keyword evidence="5 13" id="KW-0812">Transmembrane</keyword>
<feature type="transmembrane region" description="Helical" evidence="13">
    <location>
        <begin position="147"/>
        <end position="166"/>
    </location>
</feature>
<evidence type="ECO:0000256" key="13">
    <source>
        <dbReference type="RuleBase" id="RU364079"/>
    </source>
</evidence>
<feature type="transmembrane region" description="Helical" evidence="13">
    <location>
        <begin position="28"/>
        <end position="47"/>
    </location>
</feature>
<keyword evidence="15" id="KW-1185">Reference proteome</keyword>
<protein>
    <recommendedName>
        <fullName evidence="13">Alkaline ceramidase</fullName>
        <ecNumber evidence="13">3.5.1.-</ecNumber>
    </recommendedName>
</protein>
<organism evidence="14 15">
    <name type="scientific">Phrynosoma platyrhinos</name>
    <name type="common">Desert horned lizard</name>
    <dbReference type="NCBI Taxonomy" id="52577"/>
    <lineage>
        <taxon>Eukaryota</taxon>
        <taxon>Metazoa</taxon>
        <taxon>Chordata</taxon>
        <taxon>Craniata</taxon>
        <taxon>Vertebrata</taxon>
        <taxon>Euteleostomi</taxon>
        <taxon>Lepidosauria</taxon>
        <taxon>Squamata</taxon>
        <taxon>Bifurcata</taxon>
        <taxon>Unidentata</taxon>
        <taxon>Episquamata</taxon>
        <taxon>Toxicofera</taxon>
        <taxon>Iguania</taxon>
        <taxon>Phrynosomatidae</taxon>
        <taxon>Phrynosomatinae</taxon>
        <taxon>Phrynosoma</taxon>
    </lineage>
</organism>
<evidence type="ECO:0000256" key="7">
    <source>
        <dbReference type="ARBA" id="ARBA00022919"/>
    </source>
</evidence>
<accession>A0ABQ7T940</accession>
<evidence type="ECO:0000256" key="6">
    <source>
        <dbReference type="ARBA" id="ARBA00022801"/>
    </source>
</evidence>
<evidence type="ECO:0000256" key="9">
    <source>
        <dbReference type="ARBA" id="ARBA00023136"/>
    </source>
</evidence>
<reference evidence="14 15" key="1">
    <citation type="journal article" date="2022" name="Gigascience">
        <title>A chromosome-level genome assembly and annotation of the desert horned lizard, Phrynosoma platyrhinos, provides insight into chromosomal rearrangements among reptiles.</title>
        <authorList>
            <person name="Koochekian N."/>
            <person name="Ascanio A."/>
            <person name="Farleigh K."/>
            <person name="Card D.C."/>
            <person name="Schield D.R."/>
            <person name="Castoe T.A."/>
            <person name="Jezkova T."/>
        </authorList>
    </citation>
    <scope>NUCLEOTIDE SEQUENCE [LARGE SCALE GENOMIC DNA]</scope>
    <source>
        <strain evidence="14">NK-2021</strain>
    </source>
</reference>
<evidence type="ECO:0000256" key="8">
    <source>
        <dbReference type="ARBA" id="ARBA00022989"/>
    </source>
</evidence>
<sequence>MPSIFAYQSAEVDWCEGNFERSEYIAEYYNTISNVAFFILAPVLMWLNSSYRDFRPNPVHTLFVVQLCIGAFSLYYHMTLSYAGQLLDELSILWGVSICYAFWFPVRYFPGFIKNSCKNPRIHRVAACLVIWWLISISCWLADKHLFINVTIFYCATLVMYFDVLYEMPNSQPLLTYWPSETSFFALPYVVVQKSQKWF</sequence>
<dbReference type="Proteomes" id="UP000826234">
    <property type="component" value="Unassembled WGS sequence"/>
</dbReference>
<evidence type="ECO:0000256" key="11">
    <source>
        <dbReference type="ARBA" id="ARBA00048323"/>
    </source>
</evidence>
<evidence type="ECO:0000313" key="15">
    <source>
        <dbReference type="Proteomes" id="UP000826234"/>
    </source>
</evidence>
<evidence type="ECO:0000256" key="10">
    <source>
        <dbReference type="ARBA" id="ARBA00047401"/>
    </source>
</evidence>
<dbReference type="EMBL" id="JAIPUX010000953">
    <property type="protein sequence ID" value="KAH0625956.1"/>
    <property type="molecule type" value="Genomic_DNA"/>
</dbReference>
<evidence type="ECO:0000256" key="1">
    <source>
        <dbReference type="ARBA" id="ARBA00004141"/>
    </source>
</evidence>
<gene>
    <name evidence="14" type="ORF">JD844_034345</name>
</gene>
<evidence type="ECO:0000256" key="3">
    <source>
        <dbReference type="ARBA" id="ARBA00004991"/>
    </source>
</evidence>
<keyword evidence="13" id="KW-0443">Lipid metabolism</keyword>
<evidence type="ECO:0000256" key="5">
    <source>
        <dbReference type="ARBA" id="ARBA00022692"/>
    </source>
</evidence>
<comment type="catalytic activity">
    <reaction evidence="11">
        <text>an N-acylsphing-4-enine + H2O = sphing-4-enine + a fatty acid</text>
        <dbReference type="Rhea" id="RHEA:20856"/>
        <dbReference type="ChEBI" id="CHEBI:15377"/>
        <dbReference type="ChEBI" id="CHEBI:28868"/>
        <dbReference type="ChEBI" id="CHEBI:52639"/>
        <dbReference type="ChEBI" id="CHEBI:57756"/>
        <dbReference type="EC" id="3.5.1.23"/>
    </reaction>
    <physiologicalReaction direction="left-to-right" evidence="11">
        <dbReference type="Rhea" id="RHEA:20857"/>
    </physiologicalReaction>
</comment>
<comment type="catalytic activity">
    <reaction evidence="12">
        <text>an N-acylsphinganine + H2O = sphinganine + a fatty acid</text>
        <dbReference type="Rhea" id="RHEA:33551"/>
        <dbReference type="ChEBI" id="CHEBI:15377"/>
        <dbReference type="ChEBI" id="CHEBI:28868"/>
        <dbReference type="ChEBI" id="CHEBI:31488"/>
        <dbReference type="ChEBI" id="CHEBI:57817"/>
    </reaction>
    <physiologicalReaction direction="left-to-right" evidence="12">
        <dbReference type="Rhea" id="RHEA:33552"/>
    </physiologicalReaction>
</comment>
<name>A0ABQ7T940_PHRPL</name>
<feature type="transmembrane region" description="Helical" evidence="13">
    <location>
        <begin position="122"/>
        <end position="141"/>
    </location>
</feature>
<comment type="catalytic activity">
    <reaction evidence="10">
        <text>N-(9Z-octadecenoyl)-sphing-4-enine + H2O = sphing-4-enine + (9Z)-octadecenoate</text>
        <dbReference type="Rhea" id="RHEA:41299"/>
        <dbReference type="ChEBI" id="CHEBI:15377"/>
        <dbReference type="ChEBI" id="CHEBI:30823"/>
        <dbReference type="ChEBI" id="CHEBI:57756"/>
        <dbReference type="ChEBI" id="CHEBI:77996"/>
    </reaction>
    <physiologicalReaction direction="left-to-right" evidence="10">
        <dbReference type="Rhea" id="RHEA:41300"/>
    </physiologicalReaction>
</comment>
<comment type="caution">
    <text evidence="13">Lacks conserved residue(s) required for the propagation of feature annotation.</text>
</comment>
<evidence type="ECO:0000313" key="14">
    <source>
        <dbReference type="EMBL" id="KAH0625956.1"/>
    </source>
</evidence>
<keyword evidence="7" id="KW-0746">Sphingolipid metabolism</keyword>
<comment type="subcellular location">
    <subcellularLocation>
        <location evidence="1">Membrane</location>
        <topology evidence="1">Multi-pass membrane protein</topology>
    </subcellularLocation>
</comment>
<comment type="pathway">
    <text evidence="2">Lipid metabolism; sphingolipid metabolism.</text>
</comment>
<keyword evidence="8 13" id="KW-1133">Transmembrane helix</keyword>
<proteinExistence type="inferred from homology"/>
<evidence type="ECO:0000256" key="12">
    <source>
        <dbReference type="ARBA" id="ARBA00049511"/>
    </source>
</evidence>
<evidence type="ECO:0000256" key="4">
    <source>
        <dbReference type="ARBA" id="ARBA00009780"/>
    </source>
</evidence>
<comment type="function">
    <text evidence="13">Hydrolyzes the sphingolipid ceramide into sphingosine and free fatty acid.</text>
</comment>
<comment type="pathway">
    <text evidence="3">Sphingolipid metabolism.</text>
</comment>
<dbReference type="PANTHER" id="PTHR46139">
    <property type="entry name" value="ALKALINE CERAMIDASE"/>
    <property type="match status" value="1"/>
</dbReference>